<protein>
    <submittedName>
        <fullName evidence="2">Uncharacterized protein</fullName>
    </submittedName>
</protein>
<comment type="caution">
    <text evidence="2">The sequence shown here is derived from an EMBL/GenBank/DDBJ whole genome shotgun (WGS) entry which is preliminary data.</text>
</comment>
<feature type="region of interest" description="Disordered" evidence="1">
    <location>
        <begin position="286"/>
        <end position="310"/>
    </location>
</feature>
<proteinExistence type="predicted"/>
<dbReference type="Proteomes" id="UP001362999">
    <property type="component" value="Unassembled WGS sequence"/>
</dbReference>
<name>A0AAV9Z2M6_9AGAR</name>
<gene>
    <name evidence="2" type="ORF">R3P38DRAFT_3502227</name>
</gene>
<evidence type="ECO:0000313" key="3">
    <source>
        <dbReference type="Proteomes" id="UP001362999"/>
    </source>
</evidence>
<evidence type="ECO:0000313" key="2">
    <source>
        <dbReference type="EMBL" id="KAK6969269.1"/>
    </source>
</evidence>
<dbReference type="AlphaFoldDB" id="A0AAV9Z2M6"/>
<reference evidence="2 3" key="1">
    <citation type="journal article" date="2024" name="J Genomics">
        <title>Draft genome sequencing and assembly of Favolaschia claudopus CIRM-BRFM 2984 isolated from oak limbs.</title>
        <authorList>
            <person name="Navarro D."/>
            <person name="Drula E."/>
            <person name="Chaduli D."/>
            <person name="Cazenave R."/>
            <person name="Ahrendt S."/>
            <person name="Wang J."/>
            <person name="Lipzen A."/>
            <person name="Daum C."/>
            <person name="Barry K."/>
            <person name="Grigoriev I.V."/>
            <person name="Favel A."/>
            <person name="Rosso M.N."/>
            <person name="Martin F."/>
        </authorList>
    </citation>
    <scope>NUCLEOTIDE SEQUENCE [LARGE SCALE GENOMIC DNA]</scope>
    <source>
        <strain evidence="2 3">CIRM-BRFM 2984</strain>
    </source>
</reference>
<keyword evidence="3" id="KW-1185">Reference proteome</keyword>
<sequence length="375" mass="41554">MTYSIKVQLPGVKKTEAVDIDDYDEYKELAKNIIEQQPTKMNIFVDMAIVEKRWSGRGFNRGSDNEDGEDAGLYDSNGLSEVDRELARMRRKLEVKYQNGHNAGYTYIDPDTAESYELTPTMMKEWARAMYDGVATVERPVSLGKVTFHPAKRQVALHRVNSPQGAGGVSDIGHLANLITTIFGATSAVKSTQPSTPQKSSHTESHVPDVVNSPPVPTPSKLSKYLEHAETKLGVSNTRMFETGLRENGYGPDILHLVDNKDPEGLGISKGNVIRLKAGAQNWWKSSDAKRKRTESESAGNSGTAGIGQDVTVTPSKRVAYEVRYKDGGSSRLFGPRLSPGLRLQFPDREVYYAEEQRREMMLGWQQISPGISTL</sequence>
<feature type="compositionally biased region" description="Polar residues" evidence="1">
    <location>
        <begin position="190"/>
        <end position="200"/>
    </location>
</feature>
<organism evidence="2 3">
    <name type="scientific">Favolaschia claudopus</name>
    <dbReference type="NCBI Taxonomy" id="2862362"/>
    <lineage>
        <taxon>Eukaryota</taxon>
        <taxon>Fungi</taxon>
        <taxon>Dikarya</taxon>
        <taxon>Basidiomycota</taxon>
        <taxon>Agaricomycotina</taxon>
        <taxon>Agaricomycetes</taxon>
        <taxon>Agaricomycetidae</taxon>
        <taxon>Agaricales</taxon>
        <taxon>Marasmiineae</taxon>
        <taxon>Mycenaceae</taxon>
        <taxon>Favolaschia</taxon>
    </lineage>
</organism>
<accession>A0AAV9Z2M6</accession>
<feature type="region of interest" description="Disordered" evidence="1">
    <location>
        <begin position="190"/>
        <end position="221"/>
    </location>
</feature>
<evidence type="ECO:0000256" key="1">
    <source>
        <dbReference type="SAM" id="MobiDB-lite"/>
    </source>
</evidence>
<dbReference type="EMBL" id="JAWWNJ010000229">
    <property type="protein sequence ID" value="KAK6969269.1"/>
    <property type="molecule type" value="Genomic_DNA"/>
</dbReference>